<keyword evidence="3 6" id="KW-0547">Nucleotide-binding</keyword>
<organism evidence="8 9">
    <name type="scientific">Yarrowia lipolytica</name>
    <name type="common">Candida lipolytica</name>
    <dbReference type="NCBI Taxonomy" id="4952"/>
    <lineage>
        <taxon>Eukaryota</taxon>
        <taxon>Fungi</taxon>
        <taxon>Dikarya</taxon>
        <taxon>Ascomycota</taxon>
        <taxon>Saccharomycotina</taxon>
        <taxon>Dipodascomycetes</taxon>
        <taxon>Dipodascales</taxon>
        <taxon>Dipodascales incertae sedis</taxon>
        <taxon>Yarrowia</taxon>
    </lineage>
</organism>
<evidence type="ECO:0000256" key="1">
    <source>
        <dbReference type="ARBA" id="ARBA00005842"/>
    </source>
</evidence>
<dbReference type="NCBIfam" id="TIGR00174">
    <property type="entry name" value="miaA"/>
    <property type="match status" value="1"/>
</dbReference>
<dbReference type="PANTHER" id="PTHR11088:SF89">
    <property type="entry name" value="TRNA DIMETHYLALLYLTRANSFERASE"/>
    <property type="match status" value="1"/>
</dbReference>
<feature type="compositionally biased region" description="Basic and acidic residues" evidence="7">
    <location>
        <begin position="404"/>
        <end position="432"/>
    </location>
</feature>
<dbReference type="VEuPathDB" id="FungiDB:YALI1_D22768g"/>
<dbReference type="PANTHER" id="PTHR11088">
    <property type="entry name" value="TRNA DIMETHYLALLYLTRANSFERASE"/>
    <property type="match status" value="1"/>
</dbReference>
<keyword evidence="4 6" id="KW-0067">ATP-binding</keyword>
<dbReference type="Pfam" id="PF01715">
    <property type="entry name" value="IPPT"/>
    <property type="match status" value="1"/>
</dbReference>
<reference evidence="8 9" key="1">
    <citation type="submission" date="2018-07" db="EMBL/GenBank/DDBJ databases">
        <title>Draft Genome Assemblies for Five Robust Yarrowia lipolytica Strains Exhibiting High Lipid Production and Pentose Sugar Utilization and Sugar Alcohol Secretion from Undetoxified Lignocellulosic Biomass Hydrolysates.</title>
        <authorList>
            <consortium name="DOE Joint Genome Institute"/>
            <person name="Walker C."/>
            <person name="Ryu S."/>
            <person name="Na H."/>
            <person name="Zane M."/>
            <person name="LaButti K."/>
            <person name="Lipzen A."/>
            <person name="Haridas S."/>
            <person name="Barry K."/>
            <person name="Grigoriev I.V."/>
            <person name="Quarterman J."/>
            <person name="Slininger P."/>
            <person name="Dien B."/>
            <person name="Trinh C.T."/>
        </authorList>
    </citation>
    <scope>NUCLEOTIDE SEQUENCE [LARGE SCALE GENOMIC DNA]</scope>
    <source>
        <strain evidence="8 9">YB392</strain>
    </source>
</reference>
<dbReference type="AlphaFoldDB" id="A0A371C2R8"/>
<sequence>MKLPLIAIVGTTGVGKSNFSIELAKAISGEIINGDSMQVYQGLNQITNKHPMEERQGVPHHLLGHVSWKEEYGVHRFEDEVLTKIREIRARGKVPILVGGTHYYIQSVLFRENIVKIEEKRELSQRELEVLDSRDLCLSELRKLDPQIAQKFHPNDTRRIRRMLEICLLTGEKPSEVFSQQNKTKSRDRTLVFWLFSDQQVLNDRLDKRVDGMLSNGLLEEIKDMYQIYREGDIDIERGVWQVIGFKQFLPFLEGKEGIETGLQVMKNDTRRYSKQQIGWISKKLLNQVRGSSETFCVLDATDLSVWKQTIDHGVGVARDWLEGKDVEDKRLVSSKREELHKLVAREKTEFGARDVEYVQFECPTCVDKDGQHVVSVGKEALEIHLKSRRHVKTLQAIKKREHNMKMKEEMEKRRKVAEGDSEEGKETKPVA</sequence>
<accession>A0A371C2R8</accession>
<dbReference type="HAMAP" id="MF_00185">
    <property type="entry name" value="IPP_trans"/>
    <property type="match status" value="1"/>
</dbReference>
<dbReference type="GO" id="GO:0006400">
    <property type="term" value="P:tRNA modification"/>
    <property type="evidence" value="ECO:0007669"/>
    <property type="project" value="TreeGrafter"/>
</dbReference>
<proteinExistence type="inferred from homology"/>
<dbReference type="SUPFAM" id="SSF52540">
    <property type="entry name" value="P-loop containing nucleoside triphosphate hydrolases"/>
    <property type="match status" value="1"/>
</dbReference>
<dbReference type="Gene3D" id="3.30.160.60">
    <property type="entry name" value="Classic Zinc Finger"/>
    <property type="match status" value="1"/>
</dbReference>
<dbReference type="InterPro" id="IPR018022">
    <property type="entry name" value="IPT"/>
</dbReference>
<feature type="region of interest" description="Disordered" evidence="7">
    <location>
        <begin position="403"/>
        <end position="432"/>
    </location>
</feature>
<protein>
    <recommendedName>
        <fullName evidence="5">tRNA dimethylallyltransferase</fullName>
        <ecNumber evidence="5">2.5.1.75</ecNumber>
    </recommendedName>
</protein>
<keyword evidence="5" id="KW-0819">tRNA processing</keyword>
<dbReference type="EC" id="2.5.1.75" evidence="5"/>
<name>A0A371C2R8_YARLL</name>
<dbReference type="Gene3D" id="1.10.20.140">
    <property type="match status" value="1"/>
</dbReference>
<comment type="similarity">
    <text evidence="1 6">Belongs to the IPP transferase family.</text>
</comment>
<evidence type="ECO:0000256" key="6">
    <source>
        <dbReference type="RuleBase" id="RU003785"/>
    </source>
</evidence>
<keyword evidence="2 6" id="KW-0808">Transferase</keyword>
<dbReference type="GO" id="GO:0005524">
    <property type="term" value="F:ATP binding"/>
    <property type="evidence" value="ECO:0007669"/>
    <property type="project" value="UniProtKB-KW"/>
</dbReference>
<dbReference type="InterPro" id="IPR027417">
    <property type="entry name" value="P-loop_NTPase"/>
</dbReference>
<gene>
    <name evidence="8" type="ORF">B0I71DRAFT_121376</name>
</gene>
<dbReference type="GO" id="GO:0052381">
    <property type="term" value="F:tRNA dimethylallyltransferase activity"/>
    <property type="evidence" value="ECO:0007669"/>
    <property type="project" value="UniProtKB-EC"/>
</dbReference>
<comment type="catalytic activity">
    <reaction evidence="5">
        <text>adenosine(37) in tRNA + dimethylallyl diphosphate = N(6)-dimethylallyladenosine(37) in tRNA + diphosphate</text>
        <dbReference type="Rhea" id="RHEA:26482"/>
        <dbReference type="Rhea" id="RHEA-COMP:10162"/>
        <dbReference type="Rhea" id="RHEA-COMP:10375"/>
        <dbReference type="ChEBI" id="CHEBI:33019"/>
        <dbReference type="ChEBI" id="CHEBI:57623"/>
        <dbReference type="ChEBI" id="CHEBI:74411"/>
        <dbReference type="ChEBI" id="CHEBI:74415"/>
        <dbReference type="EC" id="2.5.1.75"/>
    </reaction>
</comment>
<dbReference type="InterPro" id="IPR039657">
    <property type="entry name" value="Dimethylallyltransferase"/>
</dbReference>
<evidence type="ECO:0000313" key="8">
    <source>
        <dbReference type="EMBL" id="RDW24628.1"/>
    </source>
</evidence>
<evidence type="ECO:0000256" key="4">
    <source>
        <dbReference type="ARBA" id="ARBA00022840"/>
    </source>
</evidence>
<dbReference type="GO" id="GO:0005739">
    <property type="term" value="C:mitochondrion"/>
    <property type="evidence" value="ECO:0007669"/>
    <property type="project" value="TreeGrafter"/>
</dbReference>
<dbReference type="EMBL" id="KZ859026">
    <property type="protein sequence ID" value="RDW24628.1"/>
    <property type="molecule type" value="Genomic_DNA"/>
</dbReference>
<dbReference type="Proteomes" id="UP000256601">
    <property type="component" value="Unassembled WGS sequence"/>
</dbReference>
<evidence type="ECO:0000256" key="3">
    <source>
        <dbReference type="ARBA" id="ARBA00022741"/>
    </source>
</evidence>
<evidence type="ECO:0000256" key="2">
    <source>
        <dbReference type="ARBA" id="ARBA00022679"/>
    </source>
</evidence>
<dbReference type="Gene3D" id="3.40.50.300">
    <property type="entry name" value="P-loop containing nucleotide triphosphate hydrolases"/>
    <property type="match status" value="1"/>
</dbReference>
<evidence type="ECO:0000313" key="9">
    <source>
        <dbReference type="Proteomes" id="UP000256601"/>
    </source>
</evidence>
<evidence type="ECO:0000256" key="5">
    <source>
        <dbReference type="RuleBase" id="RU003783"/>
    </source>
</evidence>
<evidence type="ECO:0000256" key="7">
    <source>
        <dbReference type="SAM" id="MobiDB-lite"/>
    </source>
</evidence>